<dbReference type="InterPro" id="IPR002048">
    <property type="entry name" value="EF_hand_dom"/>
</dbReference>
<sequence length="304" mass="33244">MDIVQASFQASFDSRVDRLSDVDLDDLRVIFRYFDTDGDGAVAADQACRMFALLGLSVNAVQVHELGEVYLNEFMKIVDSHVVQPSPIANVSPNVDSIGYPTGGEASADQHAISGVDESVLEQHNGKALEDEWRLIDTYRRGFVSMQELQQFLANCQSKISEDDLVRFLETYGTTADQDDGEELKLTKEGFLKFRQDYARKKVVLSEDDSSSDTDGEEGGLSNGTSQQQQQNPVLANPGSISSPIGASDGTALRTQARHAGRGPSDDAYSPRVLALSKEHAFVISPDELVESDESDEDTATQHM</sequence>
<reference evidence="3" key="1">
    <citation type="submission" date="2021-02" db="EMBL/GenBank/DDBJ databases">
        <authorList>
            <person name="Palmer J.M."/>
        </authorList>
    </citation>
    <scope>NUCLEOTIDE SEQUENCE</scope>
    <source>
        <strain evidence="3">SCRP23</strain>
    </source>
</reference>
<feature type="compositionally biased region" description="Acidic residues" evidence="1">
    <location>
        <begin position="288"/>
        <end position="304"/>
    </location>
</feature>
<dbReference type="GO" id="GO:0005509">
    <property type="term" value="F:calcium ion binding"/>
    <property type="evidence" value="ECO:0007669"/>
    <property type="project" value="InterPro"/>
</dbReference>
<feature type="domain" description="EF-hand" evidence="2">
    <location>
        <begin position="22"/>
        <end position="57"/>
    </location>
</feature>
<name>A0A8T1X7G7_9STRA</name>
<proteinExistence type="predicted"/>
<organism evidence="3 4">
    <name type="scientific">Phytophthora boehmeriae</name>
    <dbReference type="NCBI Taxonomy" id="109152"/>
    <lineage>
        <taxon>Eukaryota</taxon>
        <taxon>Sar</taxon>
        <taxon>Stramenopiles</taxon>
        <taxon>Oomycota</taxon>
        <taxon>Peronosporomycetes</taxon>
        <taxon>Peronosporales</taxon>
        <taxon>Peronosporaceae</taxon>
        <taxon>Phytophthora</taxon>
    </lineage>
</organism>
<dbReference type="EMBL" id="JAGDFL010000015">
    <property type="protein sequence ID" value="KAG7401284.1"/>
    <property type="molecule type" value="Genomic_DNA"/>
</dbReference>
<protein>
    <recommendedName>
        <fullName evidence="2">EF-hand domain-containing protein</fullName>
    </recommendedName>
</protein>
<feature type="region of interest" description="Disordered" evidence="1">
    <location>
        <begin position="204"/>
        <end position="272"/>
    </location>
</feature>
<evidence type="ECO:0000256" key="1">
    <source>
        <dbReference type="SAM" id="MobiDB-lite"/>
    </source>
</evidence>
<evidence type="ECO:0000313" key="4">
    <source>
        <dbReference type="Proteomes" id="UP000693981"/>
    </source>
</evidence>
<dbReference type="AlphaFoldDB" id="A0A8T1X7G7"/>
<dbReference type="Proteomes" id="UP000693981">
    <property type="component" value="Unassembled WGS sequence"/>
</dbReference>
<feature type="compositionally biased region" description="Acidic residues" evidence="1">
    <location>
        <begin position="206"/>
        <end position="218"/>
    </location>
</feature>
<feature type="compositionally biased region" description="Polar residues" evidence="1">
    <location>
        <begin position="223"/>
        <end position="245"/>
    </location>
</feature>
<keyword evidence="4" id="KW-1185">Reference proteome</keyword>
<accession>A0A8T1X7G7</accession>
<evidence type="ECO:0000313" key="3">
    <source>
        <dbReference type="EMBL" id="KAG7401284.1"/>
    </source>
</evidence>
<dbReference type="SMART" id="SM00054">
    <property type="entry name" value="EFh"/>
    <property type="match status" value="2"/>
</dbReference>
<dbReference type="PROSITE" id="PS50222">
    <property type="entry name" value="EF_HAND_2"/>
    <property type="match status" value="2"/>
</dbReference>
<evidence type="ECO:0000259" key="2">
    <source>
        <dbReference type="PROSITE" id="PS50222"/>
    </source>
</evidence>
<feature type="region of interest" description="Disordered" evidence="1">
    <location>
        <begin position="285"/>
        <end position="304"/>
    </location>
</feature>
<comment type="caution">
    <text evidence="3">The sequence shown here is derived from an EMBL/GenBank/DDBJ whole genome shotgun (WGS) entry which is preliminary data.</text>
</comment>
<dbReference type="OrthoDB" id="26525at2759"/>
<gene>
    <name evidence="3" type="ORF">PHYBOEH_002088</name>
</gene>
<feature type="domain" description="EF-hand" evidence="2">
    <location>
        <begin position="124"/>
        <end position="159"/>
    </location>
</feature>